<protein>
    <submittedName>
        <fullName evidence="3">Carboxylate/amino acid/amine transporter</fullName>
    </submittedName>
</protein>
<dbReference type="OrthoDB" id="1412048at2"/>
<dbReference type="GO" id="GO:0016020">
    <property type="term" value="C:membrane"/>
    <property type="evidence" value="ECO:0007669"/>
    <property type="project" value="InterPro"/>
</dbReference>
<feature type="transmembrane region" description="Helical" evidence="1">
    <location>
        <begin position="29"/>
        <end position="47"/>
    </location>
</feature>
<gene>
    <name evidence="3" type="ORF">SAMN05421848_0526</name>
</gene>
<dbReference type="EMBL" id="FOLY01000001">
    <property type="protein sequence ID" value="SFC09659.1"/>
    <property type="molecule type" value="Genomic_DNA"/>
</dbReference>
<keyword evidence="1" id="KW-1133">Transmembrane helix</keyword>
<evidence type="ECO:0000256" key="1">
    <source>
        <dbReference type="SAM" id="Phobius"/>
    </source>
</evidence>
<evidence type="ECO:0000313" key="3">
    <source>
        <dbReference type="EMBL" id="SFC09659.1"/>
    </source>
</evidence>
<dbReference type="InterPro" id="IPR037185">
    <property type="entry name" value="EmrE-like"/>
</dbReference>
<proteinExistence type="predicted"/>
<feature type="transmembrane region" description="Helical" evidence="1">
    <location>
        <begin position="203"/>
        <end position="223"/>
    </location>
</feature>
<accession>A0A1I1GD47</accession>
<keyword evidence="4" id="KW-1185">Reference proteome</keyword>
<dbReference type="Pfam" id="PF00892">
    <property type="entry name" value="EamA"/>
    <property type="match status" value="2"/>
</dbReference>
<evidence type="ECO:0000259" key="2">
    <source>
        <dbReference type="Pfam" id="PF00892"/>
    </source>
</evidence>
<dbReference type="SUPFAM" id="SSF103481">
    <property type="entry name" value="Multidrug resistance efflux transporter EmrE"/>
    <property type="match status" value="2"/>
</dbReference>
<dbReference type="STRING" id="402385.SAMN05421848_0526"/>
<dbReference type="InterPro" id="IPR000620">
    <property type="entry name" value="EamA_dom"/>
</dbReference>
<feature type="transmembrane region" description="Helical" evidence="1">
    <location>
        <begin position="169"/>
        <end position="191"/>
    </location>
</feature>
<dbReference type="RefSeq" id="WP_090130489.1">
    <property type="nucleotide sequence ID" value="NZ_FOLY01000001.1"/>
</dbReference>
<evidence type="ECO:0000313" key="4">
    <source>
        <dbReference type="Proteomes" id="UP000199046"/>
    </source>
</evidence>
<feature type="domain" description="EamA" evidence="2">
    <location>
        <begin position="139"/>
        <end position="275"/>
    </location>
</feature>
<dbReference type="PANTHER" id="PTHR22911:SF130">
    <property type="entry name" value="BIOTIN TRANSPORTER"/>
    <property type="match status" value="1"/>
</dbReference>
<keyword evidence="1" id="KW-0812">Transmembrane</keyword>
<organism evidence="3 4">
    <name type="scientific">Kushneria avicenniae</name>
    <dbReference type="NCBI Taxonomy" id="402385"/>
    <lineage>
        <taxon>Bacteria</taxon>
        <taxon>Pseudomonadati</taxon>
        <taxon>Pseudomonadota</taxon>
        <taxon>Gammaproteobacteria</taxon>
        <taxon>Oceanospirillales</taxon>
        <taxon>Halomonadaceae</taxon>
        <taxon>Kushneria</taxon>
    </lineage>
</organism>
<name>A0A1I1GD47_9GAMM</name>
<feature type="transmembrane region" description="Helical" evidence="1">
    <location>
        <begin position="235"/>
        <end position="254"/>
    </location>
</feature>
<sequence length="295" mass="32601">MGYLLGVTLLWSFSFSLIGVYLAGQVDSYFAVLTRVALACLVFLPWLRPKLLDRRRTLGLMGVGAIQLGLMYVCYYQSFVLLSVPEILLFTIFTPIYIALLDNLLCRRLDLFQIAMAGLAVVGAALIRYQSVGEAFWNGFLMVQGANLCFAIGQVGYRHLMRDVEGNFPALHVFGWFYIGALLVAVPAFLWLGDATNLPTTSVQWGVLAWLGMVASGVGYFFWNQGARRVDAATLAVMNNLLIPAGLLVNLVIWNREADLSRITLGGAVMLLALLGSEWWRRRSSTSGHQAAEFS</sequence>
<dbReference type="Proteomes" id="UP000199046">
    <property type="component" value="Unassembled WGS sequence"/>
</dbReference>
<feature type="transmembrane region" description="Helical" evidence="1">
    <location>
        <begin position="135"/>
        <end position="157"/>
    </location>
</feature>
<reference evidence="4" key="1">
    <citation type="submission" date="2016-10" db="EMBL/GenBank/DDBJ databases">
        <authorList>
            <person name="Varghese N."/>
            <person name="Submissions S."/>
        </authorList>
    </citation>
    <scope>NUCLEOTIDE SEQUENCE [LARGE SCALE GENOMIC DNA]</scope>
    <source>
        <strain evidence="4">DSM 23439</strain>
    </source>
</reference>
<feature type="transmembrane region" description="Helical" evidence="1">
    <location>
        <begin position="111"/>
        <end position="129"/>
    </location>
</feature>
<dbReference type="PANTHER" id="PTHR22911">
    <property type="entry name" value="ACYL-MALONYL CONDENSING ENZYME-RELATED"/>
    <property type="match status" value="1"/>
</dbReference>
<keyword evidence="1" id="KW-0472">Membrane</keyword>
<feature type="domain" description="EamA" evidence="2">
    <location>
        <begin position="3"/>
        <end position="128"/>
    </location>
</feature>
<dbReference type="AlphaFoldDB" id="A0A1I1GD47"/>
<feature type="transmembrane region" description="Helical" evidence="1">
    <location>
        <begin position="87"/>
        <end position="104"/>
    </location>
</feature>